<dbReference type="GeneID" id="25031419"/>
<dbReference type="PANTHER" id="PTHR28012">
    <property type="entry name" value="NUCLEAR FUSION PROTEIN KAR5"/>
    <property type="match status" value="1"/>
</dbReference>
<gene>
    <name evidence="13" type="ORF">SOCG_02442</name>
</gene>
<dbReference type="InterPro" id="IPR007292">
    <property type="entry name" value="Nuclear_fusion_Kar5"/>
</dbReference>
<dbReference type="HOGENOM" id="CLU_475796_0_0_1"/>
<comment type="subcellular location">
    <subcellularLocation>
        <location evidence="11">Endoplasmic reticulum membrane</location>
    </subcellularLocation>
    <subcellularLocation>
        <location evidence="11">Nucleus membrane</location>
    </subcellularLocation>
</comment>
<dbReference type="eggNOG" id="ENOG502QVCQ">
    <property type="taxonomic scope" value="Eukaryota"/>
</dbReference>
<accession>S9Q5P0</accession>
<keyword evidence="9 11" id="KW-0325">Glycoprotein</keyword>
<keyword evidence="7" id="KW-1133">Transmembrane helix</keyword>
<evidence type="ECO:0000256" key="10">
    <source>
        <dbReference type="ARBA" id="ARBA00023242"/>
    </source>
</evidence>
<keyword evidence="5 11" id="KW-0732">Signal</keyword>
<dbReference type="VEuPathDB" id="FungiDB:SOCG_02442"/>
<comment type="function">
    <text evidence="1 11">Required for nuclear membrane fusion during karyogamy.</text>
</comment>
<name>S9Q5P0_SCHOY</name>
<organism evidence="13 14">
    <name type="scientific">Schizosaccharomyces octosporus (strain yFS286)</name>
    <name type="common">Fission yeast</name>
    <name type="synonym">Octosporomyces octosporus</name>
    <dbReference type="NCBI Taxonomy" id="483514"/>
    <lineage>
        <taxon>Eukaryota</taxon>
        <taxon>Fungi</taxon>
        <taxon>Dikarya</taxon>
        <taxon>Ascomycota</taxon>
        <taxon>Taphrinomycotina</taxon>
        <taxon>Schizosaccharomycetes</taxon>
        <taxon>Schizosaccharomycetales</taxon>
        <taxon>Schizosaccharomycetaceae</taxon>
        <taxon>Schizosaccharomyces</taxon>
    </lineage>
</organism>
<protein>
    <recommendedName>
        <fullName evidence="11">Nuclear fusion protein tht1</fullName>
    </recommendedName>
    <alternativeName>
        <fullName evidence="11">Twin horsetail protein 1</fullName>
    </alternativeName>
</protein>
<evidence type="ECO:0000256" key="5">
    <source>
        <dbReference type="ARBA" id="ARBA00022729"/>
    </source>
</evidence>
<proteinExistence type="inferred from homology"/>
<dbReference type="OrthoDB" id="5378275at2759"/>
<evidence type="ECO:0000256" key="3">
    <source>
        <dbReference type="ARBA" id="ARBA00022459"/>
    </source>
</evidence>
<keyword evidence="6 11" id="KW-0256">Endoplasmic reticulum</keyword>
<dbReference type="OMA" id="WWISFAS"/>
<evidence type="ECO:0000313" key="13">
    <source>
        <dbReference type="EMBL" id="EPX74963.1"/>
    </source>
</evidence>
<evidence type="ECO:0000256" key="1">
    <source>
        <dbReference type="ARBA" id="ARBA00003389"/>
    </source>
</evidence>
<keyword evidence="8" id="KW-0472">Membrane</keyword>
<dbReference type="EMBL" id="KE503206">
    <property type="protein sequence ID" value="EPX74963.1"/>
    <property type="molecule type" value="Genomic_DNA"/>
</dbReference>
<keyword evidence="3 11" id="KW-0415">Karyogamy</keyword>
<dbReference type="Proteomes" id="UP000016088">
    <property type="component" value="Unassembled WGS sequence"/>
</dbReference>
<dbReference type="Pfam" id="PF04163">
    <property type="entry name" value="Tht1"/>
    <property type="match status" value="1"/>
</dbReference>
<evidence type="ECO:0000256" key="11">
    <source>
        <dbReference type="RuleBase" id="RU368082"/>
    </source>
</evidence>
<evidence type="ECO:0000313" key="14">
    <source>
        <dbReference type="Proteomes" id="UP000016088"/>
    </source>
</evidence>
<feature type="chain" id="PRO_5004567777" description="Nuclear fusion protein tht1" evidence="12">
    <location>
        <begin position="23"/>
        <end position="463"/>
    </location>
</feature>
<evidence type="ECO:0000256" key="9">
    <source>
        <dbReference type="ARBA" id="ARBA00023180"/>
    </source>
</evidence>
<dbReference type="PANTHER" id="PTHR28012:SF1">
    <property type="entry name" value="NUCLEAR FUSION PROTEIN KAR5"/>
    <property type="match status" value="1"/>
</dbReference>
<comment type="PTM">
    <text evidence="11">N-glycosylated.</text>
</comment>
<dbReference type="GO" id="GO:0005789">
    <property type="term" value="C:endoplasmic reticulum membrane"/>
    <property type="evidence" value="ECO:0007669"/>
    <property type="project" value="UniProtKB-SubCell"/>
</dbReference>
<evidence type="ECO:0000256" key="4">
    <source>
        <dbReference type="ARBA" id="ARBA00022692"/>
    </source>
</evidence>
<dbReference type="RefSeq" id="XP_013016389.1">
    <property type="nucleotide sequence ID" value="XM_013160935.1"/>
</dbReference>
<dbReference type="GO" id="GO:0048288">
    <property type="term" value="P:nuclear membrane fusion involved in karyogamy"/>
    <property type="evidence" value="ECO:0007669"/>
    <property type="project" value="UniProtKB-UniRule"/>
</dbReference>
<dbReference type="AlphaFoldDB" id="S9Q5P0"/>
<evidence type="ECO:0000256" key="7">
    <source>
        <dbReference type="ARBA" id="ARBA00022989"/>
    </source>
</evidence>
<evidence type="ECO:0000256" key="12">
    <source>
        <dbReference type="SAM" id="SignalP"/>
    </source>
</evidence>
<keyword evidence="4" id="KW-0812">Transmembrane</keyword>
<dbReference type="GO" id="GO:0000742">
    <property type="term" value="P:karyogamy involved in conjugation with cellular fusion"/>
    <property type="evidence" value="ECO:0007669"/>
    <property type="project" value="UniProtKB-UniRule"/>
</dbReference>
<dbReference type="GO" id="GO:0031965">
    <property type="term" value="C:nuclear membrane"/>
    <property type="evidence" value="ECO:0007669"/>
    <property type="project" value="UniProtKB-SubCell"/>
</dbReference>
<evidence type="ECO:0000256" key="6">
    <source>
        <dbReference type="ARBA" id="ARBA00022824"/>
    </source>
</evidence>
<keyword evidence="14" id="KW-1185">Reference proteome</keyword>
<keyword evidence="10 11" id="KW-0539">Nucleus</keyword>
<feature type="signal peptide" evidence="12">
    <location>
        <begin position="1"/>
        <end position="22"/>
    </location>
</feature>
<comment type="similarity">
    <text evidence="2 11">Belongs to the KAR5 family.</text>
</comment>
<reference evidence="13 14" key="1">
    <citation type="journal article" date="2011" name="Science">
        <title>Comparative functional genomics of the fission yeasts.</title>
        <authorList>
            <person name="Rhind N."/>
            <person name="Chen Z."/>
            <person name="Yassour M."/>
            <person name="Thompson D.A."/>
            <person name="Haas B.J."/>
            <person name="Habib N."/>
            <person name="Wapinski I."/>
            <person name="Roy S."/>
            <person name="Lin M.F."/>
            <person name="Heiman D.I."/>
            <person name="Young S.K."/>
            <person name="Furuya K."/>
            <person name="Guo Y."/>
            <person name="Pidoux A."/>
            <person name="Chen H.M."/>
            <person name="Robbertse B."/>
            <person name="Goldberg J.M."/>
            <person name="Aoki K."/>
            <person name="Bayne E.H."/>
            <person name="Berlin A.M."/>
            <person name="Desjardins C.A."/>
            <person name="Dobbs E."/>
            <person name="Dukaj L."/>
            <person name="Fan L."/>
            <person name="FitzGerald M.G."/>
            <person name="French C."/>
            <person name="Gujja S."/>
            <person name="Hansen K."/>
            <person name="Keifenheim D."/>
            <person name="Levin J.Z."/>
            <person name="Mosher R.A."/>
            <person name="Mueller C.A."/>
            <person name="Pfiffner J."/>
            <person name="Priest M."/>
            <person name="Russ C."/>
            <person name="Smialowska A."/>
            <person name="Swoboda P."/>
            <person name="Sykes S.M."/>
            <person name="Vaughn M."/>
            <person name="Vengrova S."/>
            <person name="Yoder R."/>
            <person name="Zeng Q."/>
            <person name="Allshire R."/>
            <person name="Baulcombe D."/>
            <person name="Birren B.W."/>
            <person name="Brown W."/>
            <person name="Ekwall K."/>
            <person name="Kellis M."/>
            <person name="Leatherwood J."/>
            <person name="Levin H."/>
            <person name="Margalit H."/>
            <person name="Martienssen R."/>
            <person name="Nieduszynski C.A."/>
            <person name="Spatafora J.W."/>
            <person name="Friedman N."/>
            <person name="Dalgaard J.Z."/>
            <person name="Baumann P."/>
            <person name="Niki H."/>
            <person name="Regev A."/>
            <person name="Nusbaum C."/>
        </authorList>
    </citation>
    <scope>NUCLEOTIDE SEQUENCE [LARGE SCALE GENOMIC DNA]</scope>
    <source>
        <strain evidence="14">yFS286</strain>
    </source>
</reference>
<sequence length="463" mass="53968">MRIPIVQLIIVCLFSLIQKALADYDKKSILRFPDVAFSKSLTEFESLASVYHTLSRKPTCYQSTAFSLMSACEVLNTELSMDERIDYAIRLTICDLEHAQISVPYECKRESHSSCLKKLESVSSWWISFASHYHDISHLCKLARLEFDKGISIEVNRNITLIQKDLLELLTSELQYIQDMSSDFNYETIIENQKMISLFQERTKQMGFLLENEKRNLISWKSEQDEINLNHKNSLVQSTELTQKLDSMKMVVHDLLTQAYRDREILHDQFREEAVLQNENSLKLLKDKASEFQTDYHVMLSSIVKDTENILQLSLENEATQFLNQLSTLTNKITHLDNGLDTLHSTFMKHSLAQQEQITRWKTEFIDLNNSQFEIFNKFARSLKTPKPASNLLLLAPPESSYSQKSTRKTGHQTGIHDEFQTRYNNSLLGISESQWFLNDQRKSVFMKSNQSDDIKQQKAWWE</sequence>
<evidence type="ECO:0000256" key="2">
    <source>
        <dbReference type="ARBA" id="ARBA00010473"/>
    </source>
</evidence>
<evidence type="ECO:0000256" key="8">
    <source>
        <dbReference type="ARBA" id="ARBA00023136"/>
    </source>
</evidence>